<proteinExistence type="predicted"/>
<feature type="compositionally biased region" description="Low complexity" evidence="1">
    <location>
        <begin position="921"/>
        <end position="937"/>
    </location>
</feature>
<dbReference type="GO" id="GO:0030121">
    <property type="term" value="C:AP-1 adaptor complex"/>
    <property type="evidence" value="ECO:0007669"/>
    <property type="project" value="TreeGrafter"/>
</dbReference>
<feature type="domain" description="Aftiphilin clathrin-binding box" evidence="2">
    <location>
        <begin position="410"/>
        <end position="467"/>
    </location>
</feature>
<dbReference type="STRING" id="7232.A0A484BBX9"/>
<feature type="region of interest" description="Disordered" evidence="1">
    <location>
        <begin position="1027"/>
        <end position="1113"/>
    </location>
</feature>
<dbReference type="InterPro" id="IPR046359">
    <property type="entry name" value="Aftin-like"/>
</dbReference>
<name>A0A484BBX9_DRONA</name>
<feature type="region of interest" description="Disordered" evidence="1">
    <location>
        <begin position="812"/>
        <end position="836"/>
    </location>
</feature>
<feature type="region of interest" description="Disordered" evidence="1">
    <location>
        <begin position="917"/>
        <end position="989"/>
    </location>
</feature>
<reference evidence="3 4" key="1">
    <citation type="journal article" date="2019" name="J. Hered.">
        <title>An Improved Genome Assembly for Drosophila navojoa, the Basal Species in the mojavensis Cluster.</title>
        <authorList>
            <person name="Vanderlinde T."/>
            <person name="Dupim E.G."/>
            <person name="Nazario-Yepiz N.O."/>
            <person name="Carvalho A.B."/>
        </authorList>
    </citation>
    <scope>NUCLEOTIDE SEQUENCE [LARGE SCALE GENOMIC DNA]</scope>
    <source>
        <strain evidence="3">Navoj_Jal97</strain>
        <tissue evidence="3">Whole organism</tissue>
    </source>
</reference>
<accession>A0A484BBX9</accession>
<dbReference type="PANTHER" id="PTHR16156:SF10">
    <property type="entry name" value="AFTIPHILIN-RELATED"/>
    <property type="match status" value="1"/>
</dbReference>
<feature type="compositionally biased region" description="Low complexity" evidence="1">
    <location>
        <begin position="624"/>
        <end position="637"/>
    </location>
</feature>
<dbReference type="Proteomes" id="UP000295192">
    <property type="component" value="Unassembled WGS sequence"/>
</dbReference>
<dbReference type="GO" id="GO:0032588">
    <property type="term" value="C:trans-Golgi network membrane"/>
    <property type="evidence" value="ECO:0007669"/>
    <property type="project" value="InterPro"/>
</dbReference>
<feature type="compositionally biased region" description="Low complexity" evidence="1">
    <location>
        <begin position="147"/>
        <end position="166"/>
    </location>
</feature>
<dbReference type="AlphaFoldDB" id="A0A484BBX9"/>
<dbReference type="EMBL" id="LSRL02000060">
    <property type="protein sequence ID" value="TDG46346.1"/>
    <property type="molecule type" value="Genomic_DNA"/>
</dbReference>
<dbReference type="PANTHER" id="PTHR16156">
    <property type="entry name" value="AFTIPHILIN A-RELATED"/>
    <property type="match status" value="1"/>
</dbReference>
<keyword evidence="4" id="KW-1185">Reference proteome</keyword>
<feature type="compositionally biased region" description="Low complexity" evidence="1">
    <location>
        <begin position="951"/>
        <end position="985"/>
    </location>
</feature>
<feature type="compositionally biased region" description="Low complexity" evidence="1">
    <location>
        <begin position="1044"/>
        <end position="1060"/>
    </location>
</feature>
<feature type="region of interest" description="Disordered" evidence="1">
    <location>
        <begin position="678"/>
        <end position="724"/>
    </location>
</feature>
<sequence length="1156" mass="125629">MVNVPPLLCSTPPPIDFGEDDDDSGLQSTLQLEDGEADEYSEYGLVTDTHNTSFNTKVSELPELPISAEYIAQSQPPDLSIGPAKTEKATVEAFNYQVKAVDTEISEGHQMSPKHIEALAPVAERSELDVEVEQPPMVDDEEEEANTNDNVPSLKLDSLSLYSSGSATPPSTLSPVADEQTTKAPPVCHQVTLEDVTDDSDDECSPKKPKELFIPEGAPDFFAIELIETPTQQASALNNQFPEAKPEPEISTCTTTDVADSNEVPPQEINIKVEEAKSQEALSDDDDFGDFADFSPAPAVVETEQAANEDDGFDDFQDFVTPATTTMPTPEDDSDDDFGDFAEPTFDSAPPAAAPVLPQPPPPAAAHLSIDERVKPVLEIMFPKVESSCAQQACNQRPLAEAQTLHFGAIEQAHALNYQWSSSEMRHSLVRSLAIDSRNILFGDKWNASMPRFAANLSFDPLKPLKPQAVPGSNSSLLSVSNSSSTQLPFQESHVQTLQLEQQQQLDQVTMVANADKINLVTSNYSHNNNNNNNTHDALDAQLPLMELLNDNNENMTINHNNINNNDNVNANANFLTHFATICNNNNHAITTTTTTTTTNTNFTAHCALLDLRLEATAAAATAATSQSQTKAQPSPADGQIASSSDEATAVVSGACSDDGPAAASIFAAAAATAPLSPALSADGHGNHFDDTEQLPPQQQQQQQQLDLRGESLLPSPSPSPPPALATVVNSQQLHEITSCNSSTSSSSINNNNNSFSLPLKETHIYTPSKSDTVVAKTTTLAPIDFDYEIASAGIIIDETVVKKEYRDVEYKPPFGLDSPTKPSSAGKPAAEDDDFSDFQSVPAVKNVAQLQPPRNGTPTFGEHMILSPAILLPQSIPLAKPTIEWGDNAQASINADELARIEELFSHQYKPPTISASVAQQSPKQHQHQQQQQQTKQHQEDDEWSDFVSVPVQQQQQQQQPQQIKHNNNNAQKARKAAPIAAAVQKDDDWSDFVSSTPLPARAAPQFNSGAWQSANFYNNPLSLYQQQQQPHSHSNLVPKYQSNNTSSSNNNNNSNNNNIPQQIHMMHDFSTAPTPTGNAVSYQHQHHQHHQQQLQQQQQQQQHQHHRQQFHLSNAKVAPRISLIPDLSFVAPALPANAGAFMSSLPKPSFSAKK</sequence>
<dbReference type="OMA" id="RALDYQW"/>
<protein>
    <recommendedName>
        <fullName evidence="2">Aftiphilin clathrin-binding box domain-containing protein</fullName>
    </recommendedName>
</protein>
<evidence type="ECO:0000313" key="3">
    <source>
        <dbReference type="EMBL" id="TDG46346.1"/>
    </source>
</evidence>
<organism evidence="3 4">
    <name type="scientific">Drosophila navojoa</name>
    <name type="common">Fruit fly</name>
    <dbReference type="NCBI Taxonomy" id="7232"/>
    <lineage>
        <taxon>Eukaryota</taxon>
        <taxon>Metazoa</taxon>
        <taxon>Ecdysozoa</taxon>
        <taxon>Arthropoda</taxon>
        <taxon>Hexapoda</taxon>
        <taxon>Insecta</taxon>
        <taxon>Pterygota</taxon>
        <taxon>Neoptera</taxon>
        <taxon>Endopterygota</taxon>
        <taxon>Diptera</taxon>
        <taxon>Brachycera</taxon>
        <taxon>Muscomorpha</taxon>
        <taxon>Ephydroidea</taxon>
        <taxon>Drosophilidae</taxon>
        <taxon>Drosophila</taxon>
    </lineage>
</organism>
<feature type="region of interest" description="Disordered" evidence="1">
    <location>
        <begin position="126"/>
        <end position="186"/>
    </location>
</feature>
<dbReference type="OrthoDB" id="5917212at2759"/>
<feature type="region of interest" description="Disordered" evidence="1">
    <location>
        <begin position="1"/>
        <end position="27"/>
    </location>
</feature>
<feature type="compositionally biased region" description="Polar residues" evidence="1">
    <location>
        <begin position="1073"/>
        <end position="1084"/>
    </location>
</feature>
<feature type="compositionally biased region" description="Polar residues" evidence="1">
    <location>
        <begin position="1027"/>
        <end position="1037"/>
    </location>
</feature>
<feature type="compositionally biased region" description="Low complexity" evidence="1">
    <location>
        <begin position="1093"/>
        <end position="1104"/>
    </location>
</feature>
<comment type="caution">
    <text evidence="3">The sequence shown here is derived from an EMBL/GenBank/DDBJ whole genome shotgun (WGS) entry which is preliminary data.</text>
</comment>
<feature type="compositionally biased region" description="Low complexity" evidence="1">
    <location>
        <begin position="694"/>
        <end position="706"/>
    </location>
</feature>
<dbReference type="InterPro" id="IPR029205">
    <property type="entry name" value="Clathrin-bd"/>
</dbReference>
<dbReference type="GO" id="GO:0030276">
    <property type="term" value="F:clathrin binding"/>
    <property type="evidence" value="ECO:0007669"/>
    <property type="project" value="InterPro"/>
</dbReference>
<dbReference type="Pfam" id="PF15045">
    <property type="entry name" value="Clathrin_bdg"/>
    <property type="match status" value="1"/>
</dbReference>
<gene>
    <name evidence="3" type="ORF">AWZ03_007235</name>
</gene>
<feature type="region of interest" description="Disordered" evidence="1">
    <location>
        <begin position="324"/>
        <end position="351"/>
    </location>
</feature>
<evidence type="ECO:0000259" key="2">
    <source>
        <dbReference type="Pfam" id="PF15045"/>
    </source>
</evidence>
<feature type="region of interest" description="Disordered" evidence="1">
    <location>
        <begin position="624"/>
        <end position="646"/>
    </location>
</feature>
<evidence type="ECO:0000256" key="1">
    <source>
        <dbReference type="SAM" id="MobiDB-lite"/>
    </source>
</evidence>
<feature type="compositionally biased region" description="Acidic residues" evidence="1">
    <location>
        <begin position="330"/>
        <end position="340"/>
    </location>
</feature>
<evidence type="ECO:0000313" key="4">
    <source>
        <dbReference type="Proteomes" id="UP000295192"/>
    </source>
</evidence>